<dbReference type="EMBL" id="BTGC01000003">
    <property type="protein sequence ID" value="GMM50154.1"/>
    <property type="molecule type" value="Genomic_DNA"/>
</dbReference>
<keyword evidence="6" id="KW-1185">Reference proteome</keyword>
<evidence type="ECO:0000256" key="4">
    <source>
        <dbReference type="RuleBase" id="RU000660"/>
    </source>
</evidence>
<name>A0AAV5RF04_STABA</name>
<comment type="caution">
    <text evidence="5">The sequence shown here is derived from an EMBL/GenBank/DDBJ whole genome shotgun (WGS) entry which is preliminary data.</text>
</comment>
<evidence type="ECO:0000256" key="2">
    <source>
        <dbReference type="ARBA" id="ARBA00022980"/>
    </source>
</evidence>
<reference evidence="5 6" key="1">
    <citation type="journal article" date="2023" name="Elife">
        <title>Identification of key yeast species and microbe-microbe interactions impacting larval growth of Drosophila in the wild.</title>
        <authorList>
            <person name="Mure A."/>
            <person name="Sugiura Y."/>
            <person name="Maeda R."/>
            <person name="Honda K."/>
            <person name="Sakurai N."/>
            <person name="Takahashi Y."/>
            <person name="Watada M."/>
            <person name="Katoh T."/>
            <person name="Gotoh A."/>
            <person name="Gotoh Y."/>
            <person name="Taniguchi I."/>
            <person name="Nakamura K."/>
            <person name="Hayashi T."/>
            <person name="Katayama T."/>
            <person name="Uemura T."/>
            <person name="Hattori Y."/>
        </authorList>
    </citation>
    <scope>NUCLEOTIDE SEQUENCE [LARGE SCALE GENOMIC DNA]</scope>
    <source>
        <strain evidence="5 6">SB-73</strain>
    </source>
</reference>
<dbReference type="Gene3D" id="3.90.1030.10">
    <property type="entry name" value="Ribosomal protein L17"/>
    <property type="match status" value="1"/>
</dbReference>
<dbReference type="SUPFAM" id="SSF64263">
    <property type="entry name" value="Prokaryotic ribosomal protein L17"/>
    <property type="match status" value="1"/>
</dbReference>
<dbReference type="GO" id="GO:0003735">
    <property type="term" value="F:structural constituent of ribosome"/>
    <property type="evidence" value="ECO:0007669"/>
    <property type="project" value="InterPro"/>
</dbReference>
<dbReference type="PANTHER" id="PTHR14413:SF16">
    <property type="entry name" value="LARGE RIBOSOMAL SUBUNIT PROTEIN BL17M"/>
    <property type="match status" value="1"/>
</dbReference>
<evidence type="ECO:0000313" key="6">
    <source>
        <dbReference type="Proteomes" id="UP001362899"/>
    </source>
</evidence>
<dbReference type="GO" id="GO:0006412">
    <property type="term" value="P:translation"/>
    <property type="evidence" value="ECO:0007669"/>
    <property type="project" value="InterPro"/>
</dbReference>
<keyword evidence="2 4" id="KW-0689">Ribosomal protein</keyword>
<evidence type="ECO:0000313" key="5">
    <source>
        <dbReference type="EMBL" id="GMM50154.1"/>
    </source>
</evidence>
<protein>
    <submittedName>
        <fullName evidence="5">Mitochondrial 54S ribosomal protein YmL8</fullName>
    </submittedName>
</protein>
<dbReference type="Proteomes" id="UP001362899">
    <property type="component" value="Unassembled WGS sequence"/>
</dbReference>
<evidence type="ECO:0000256" key="3">
    <source>
        <dbReference type="ARBA" id="ARBA00023274"/>
    </source>
</evidence>
<dbReference type="InterPro" id="IPR036373">
    <property type="entry name" value="Ribosomal_bL17_sf"/>
</dbReference>
<dbReference type="NCBIfam" id="TIGR00059">
    <property type="entry name" value="L17"/>
    <property type="match status" value="1"/>
</dbReference>
<organism evidence="5 6">
    <name type="scientific">Starmerella bacillaris</name>
    <name type="common">Yeast</name>
    <name type="synonym">Candida zemplinina</name>
    <dbReference type="NCBI Taxonomy" id="1247836"/>
    <lineage>
        <taxon>Eukaryota</taxon>
        <taxon>Fungi</taxon>
        <taxon>Dikarya</taxon>
        <taxon>Ascomycota</taxon>
        <taxon>Saccharomycotina</taxon>
        <taxon>Dipodascomycetes</taxon>
        <taxon>Dipodascales</taxon>
        <taxon>Trichomonascaceae</taxon>
        <taxon>Starmerella</taxon>
    </lineage>
</organism>
<sequence length="203" mass="23961">MRKLNRTAEHRACLLRNLVTNVLEHNSIITTHSKAKEVQYTLEHAINHARRIQQLTDKQRIFQAKQRLEQMLYKPKETMPRLEEVARRRINYDSGHTRIMKLEPRLGDNAPQSIIELVDGKYDMCRSLTAKAVARSRDTGELLPHFIRQHEERYSSTPESKEAFEAEVAQMQKMFTEHENIRNNAPQKRRKAPIMLVDNPYEY</sequence>
<dbReference type="GO" id="GO:0005762">
    <property type="term" value="C:mitochondrial large ribosomal subunit"/>
    <property type="evidence" value="ECO:0007669"/>
    <property type="project" value="TreeGrafter"/>
</dbReference>
<dbReference type="AlphaFoldDB" id="A0AAV5RF04"/>
<dbReference type="PANTHER" id="PTHR14413">
    <property type="entry name" value="RIBOSOMAL PROTEIN L17"/>
    <property type="match status" value="1"/>
</dbReference>
<proteinExistence type="inferred from homology"/>
<dbReference type="Pfam" id="PF01196">
    <property type="entry name" value="Ribosomal_L17"/>
    <property type="match status" value="1"/>
</dbReference>
<comment type="similarity">
    <text evidence="1 4">Belongs to the bacterial ribosomal protein bL17 family.</text>
</comment>
<gene>
    <name evidence="5" type="ORF">DASB73_011120</name>
</gene>
<accession>A0AAV5RF04</accession>
<dbReference type="InterPro" id="IPR000456">
    <property type="entry name" value="Ribosomal_bL17"/>
</dbReference>
<keyword evidence="3 4" id="KW-0687">Ribonucleoprotein</keyword>
<evidence type="ECO:0000256" key="1">
    <source>
        <dbReference type="ARBA" id="ARBA00008777"/>
    </source>
</evidence>